<keyword evidence="3" id="KW-1003">Cell membrane</keyword>
<evidence type="ECO:0000256" key="7">
    <source>
        <dbReference type="SAM" id="MobiDB-lite"/>
    </source>
</evidence>
<gene>
    <name evidence="10" type="ORF">METZ01_LOCUS259951</name>
</gene>
<dbReference type="Gene3D" id="1.20.1250.20">
    <property type="entry name" value="MFS general substrate transporter like domains"/>
    <property type="match status" value="1"/>
</dbReference>
<feature type="non-terminal residue" evidence="10">
    <location>
        <position position="198"/>
    </location>
</feature>
<keyword evidence="2" id="KW-0813">Transport</keyword>
<feature type="transmembrane region" description="Helical" evidence="8">
    <location>
        <begin position="78"/>
        <end position="99"/>
    </location>
</feature>
<evidence type="ECO:0000259" key="9">
    <source>
        <dbReference type="PROSITE" id="PS50850"/>
    </source>
</evidence>
<dbReference type="AlphaFoldDB" id="A0A382J6W5"/>
<dbReference type="Pfam" id="PF05977">
    <property type="entry name" value="MFS_3"/>
    <property type="match status" value="1"/>
</dbReference>
<organism evidence="10">
    <name type="scientific">marine metagenome</name>
    <dbReference type="NCBI Taxonomy" id="408172"/>
    <lineage>
        <taxon>unclassified sequences</taxon>
        <taxon>metagenomes</taxon>
        <taxon>ecological metagenomes</taxon>
    </lineage>
</organism>
<dbReference type="InterPro" id="IPR010290">
    <property type="entry name" value="TM_effector"/>
</dbReference>
<dbReference type="CDD" id="cd06173">
    <property type="entry name" value="MFS_MefA_like"/>
    <property type="match status" value="1"/>
</dbReference>
<dbReference type="SUPFAM" id="SSF103473">
    <property type="entry name" value="MFS general substrate transporter"/>
    <property type="match status" value="1"/>
</dbReference>
<evidence type="ECO:0000256" key="5">
    <source>
        <dbReference type="ARBA" id="ARBA00022989"/>
    </source>
</evidence>
<feature type="transmembrane region" description="Helical" evidence="8">
    <location>
        <begin position="41"/>
        <end position="58"/>
    </location>
</feature>
<protein>
    <recommendedName>
        <fullName evidence="9">Major facilitator superfamily (MFS) profile domain-containing protein</fullName>
    </recommendedName>
</protein>
<dbReference type="PANTHER" id="PTHR23513:SF11">
    <property type="entry name" value="STAPHYLOFERRIN A TRANSPORTER"/>
    <property type="match status" value="1"/>
</dbReference>
<keyword evidence="6 8" id="KW-0472">Membrane</keyword>
<dbReference type="GO" id="GO:0005886">
    <property type="term" value="C:plasma membrane"/>
    <property type="evidence" value="ECO:0007669"/>
    <property type="project" value="UniProtKB-SubCell"/>
</dbReference>
<accession>A0A382J6W5</accession>
<feature type="region of interest" description="Disordered" evidence="7">
    <location>
        <begin position="1"/>
        <end position="20"/>
    </location>
</feature>
<comment type="subcellular location">
    <subcellularLocation>
        <location evidence="1">Cell membrane</location>
        <topology evidence="1">Multi-pass membrane protein</topology>
    </subcellularLocation>
</comment>
<dbReference type="PANTHER" id="PTHR23513">
    <property type="entry name" value="INTEGRAL MEMBRANE EFFLUX PROTEIN-RELATED"/>
    <property type="match status" value="1"/>
</dbReference>
<feature type="transmembrane region" description="Helical" evidence="8">
    <location>
        <begin position="138"/>
        <end position="159"/>
    </location>
</feature>
<evidence type="ECO:0000256" key="6">
    <source>
        <dbReference type="ARBA" id="ARBA00023136"/>
    </source>
</evidence>
<dbReference type="InterPro" id="IPR020846">
    <property type="entry name" value="MFS_dom"/>
</dbReference>
<dbReference type="InterPro" id="IPR036259">
    <property type="entry name" value="MFS_trans_sf"/>
</dbReference>
<dbReference type="EMBL" id="UINC01071862">
    <property type="protein sequence ID" value="SVC07097.1"/>
    <property type="molecule type" value="Genomic_DNA"/>
</dbReference>
<feature type="domain" description="Major facilitator superfamily (MFS) profile" evidence="9">
    <location>
        <begin position="41"/>
        <end position="198"/>
    </location>
</feature>
<evidence type="ECO:0000256" key="3">
    <source>
        <dbReference type="ARBA" id="ARBA00022475"/>
    </source>
</evidence>
<reference evidence="10" key="1">
    <citation type="submission" date="2018-05" db="EMBL/GenBank/DDBJ databases">
        <authorList>
            <person name="Lanie J.A."/>
            <person name="Ng W.-L."/>
            <person name="Kazmierczak K.M."/>
            <person name="Andrzejewski T.M."/>
            <person name="Davidsen T.M."/>
            <person name="Wayne K.J."/>
            <person name="Tettelin H."/>
            <person name="Glass J.I."/>
            <person name="Rusch D."/>
            <person name="Podicherti R."/>
            <person name="Tsui H.-C.T."/>
            <person name="Winkler M.E."/>
        </authorList>
    </citation>
    <scope>NUCLEOTIDE SEQUENCE</scope>
</reference>
<keyword evidence="5 8" id="KW-1133">Transmembrane helix</keyword>
<dbReference type="GO" id="GO:0022857">
    <property type="term" value="F:transmembrane transporter activity"/>
    <property type="evidence" value="ECO:0007669"/>
    <property type="project" value="InterPro"/>
</dbReference>
<evidence type="ECO:0000256" key="1">
    <source>
        <dbReference type="ARBA" id="ARBA00004651"/>
    </source>
</evidence>
<feature type="transmembrane region" description="Helical" evidence="8">
    <location>
        <begin position="111"/>
        <end position="132"/>
    </location>
</feature>
<proteinExistence type="predicted"/>
<evidence type="ECO:0000256" key="4">
    <source>
        <dbReference type="ARBA" id="ARBA00022692"/>
    </source>
</evidence>
<evidence type="ECO:0000313" key="10">
    <source>
        <dbReference type="EMBL" id="SVC07097.1"/>
    </source>
</evidence>
<evidence type="ECO:0000256" key="8">
    <source>
        <dbReference type="SAM" id="Phobius"/>
    </source>
</evidence>
<name>A0A382J6W5_9ZZZZ</name>
<keyword evidence="4 8" id="KW-0812">Transmembrane</keyword>
<dbReference type="PROSITE" id="PS50850">
    <property type="entry name" value="MFS"/>
    <property type="match status" value="1"/>
</dbReference>
<evidence type="ECO:0000256" key="2">
    <source>
        <dbReference type="ARBA" id="ARBA00022448"/>
    </source>
</evidence>
<sequence length="198" mass="21039">MTDAANNPPPDTPAPSHKASGFSASGAAILLRIGEAFTYKAFRNIWTAAFTSAVGTWMQRFAQQWLIFDLTKSVPTDAAFYLGVDAFAGNVPLLLFTLLGGVVADRYDRRYLLMGSQILQMCCALTLTALVWTDTVTIPAILALSFTAGTAQAFGGPAFQSLIPSLVPRKTLPNAIALNSIQFNLAQSVGPLIGGLIL</sequence>